<dbReference type="Proteomes" id="UP000789595">
    <property type="component" value="Unassembled WGS sequence"/>
</dbReference>
<protein>
    <submittedName>
        <fullName evidence="1">Uncharacterized protein</fullName>
    </submittedName>
</protein>
<evidence type="ECO:0000313" key="2">
    <source>
        <dbReference type="Proteomes" id="UP000789595"/>
    </source>
</evidence>
<gene>
    <name evidence="1" type="ORF">PECAL_1P32780</name>
</gene>
<keyword evidence="2" id="KW-1185">Reference proteome</keyword>
<sequence>MTKWKPRKRKEERFYLILPYDDLLETVPFAGELRKHALPLLPKLVRDTVRGPQIVKKLCPPLWTKLLNSRRLAEECTRVATAAFTGPCPCCRFPDASRRATKGCAEPHVATIDPTILRSPVMNGIFGMGAEGDSLPPKKLAIKTLSSATYI</sequence>
<evidence type="ECO:0000313" key="1">
    <source>
        <dbReference type="EMBL" id="CAH0366769.1"/>
    </source>
</evidence>
<dbReference type="EMBL" id="CAKKNE010000001">
    <property type="protein sequence ID" value="CAH0366769.1"/>
    <property type="molecule type" value="Genomic_DNA"/>
</dbReference>
<dbReference type="AlphaFoldDB" id="A0A8J2SEX0"/>
<name>A0A8J2SEX0_9STRA</name>
<accession>A0A8J2SEX0</accession>
<proteinExistence type="predicted"/>
<reference evidence="1" key="1">
    <citation type="submission" date="2021-11" db="EMBL/GenBank/DDBJ databases">
        <authorList>
            <consortium name="Genoscope - CEA"/>
            <person name="William W."/>
        </authorList>
    </citation>
    <scope>NUCLEOTIDE SEQUENCE</scope>
</reference>
<organism evidence="1 2">
    <name type="scientific">Pelagomonas calceolata</name>
    <dbReference type="NCBI Taxonomy" id="35677"/>
    <lineage>
        <taxon>Eukaryota</taxon>
        <taxon>Sar</taxon>
        <taxon>Stramenopiles</taxon>
        <taxon>Ochrophyta</taxon>
        <taxon>Pelagophyceae</taxon>
        <taxon>Pelagomonadales</taxon>
        <taxon>Pelagomonadaceae</taxon>
        <taxon>Pelagomonas</taxon>
    </lineage>
</organism>
<comment type="caution">
    <text evidence="1">The sequence shown here is derived from an EMBL/GenBank/DDBJ whole genome shotgun (WGS) entry which is preliminary data.</text>
</comment>